<evidence type="ECO:0000313" key="2">
    <source>
        <dbReference type="EMBL" id="OAA69853.1"/>
    </source>
</evidence>
<dbReference type="STRING" id="1081104.A0A168BAL6"/>
<keyword evidence="3" id="KW-1185">Reference proteome</keyword>
<feature type="compositionally biased region" description="Polar residues" evidence="1">
    <location>
        <begin position="138"/>
        <end position="149"/>
    </location>
</feature>
<gene>
    <name evidence="2" type="ORF">ISF_03123</name>
</gene>
<feature type="compositionally biased region" description="Acidic residues" evidence="1">
    <location>
        <begin position="11"/>
        <end position="29"/>
    </location>
</feature>
<organism evidence="2 3">
    <name type="scientific">Cordyceps fumosorosea (strain ARSEF 2679)</name>
    <name type="common">Isaria fumosorosea</name>
    <dbReference type="NCBI Taxonomy" id="1081104"/>
    <lineage>
        <taxon>Eukaryota</taxon>
        <taxon>Fungi</taxon>
        <taxon>Dikarya</taxon>
        <taxon>Ascomycota</taxon>
        <taxon>Pezizomycotina</taxon>
        <taxon>Sordariomycetes</taxon>
        <taxon>Hypocreomycetidae</taxon>
        <taxon>Hypocreales</taxon>
        <taxon>Cordycipitaceae</taxon>
        <taxon>Cordyceps</taxon>
    </lineage>
</organism>
<feature type="compositionally biased region" description="Polar residues" evidence="1">
    <location>
        <begin position="197"/>
        <end position="210"/>
    </location>
</feature>
<feature type="compositionally biased region" description="Polar residues" evidence="1">
    <location>
        <begin position="172"/>
        <end position="189"/>
    </location>
</feature>
<feature type="region of interest" description="Disordered" evidence="1">
    <location>
        <begin position="172"/>
        <end position="313"/>
    </location>
</feature>
<evidence type="ECO:0000256" key="1">
    <source>
        <dbReference type="SAM" id="MobiDB-lite"/>
    </source>
</evidence>
<protein>
    <submittedName>
        <fullName evidence="2">Uncharacterized protein</fullName>
    </submittedName>
</protein>
<feature type="region of interest" description="Disordered" evidence="1">
    <location>
        <begin position="448"/>
        <end position="495"/>
    </location>
</feature>
<accession>A0A168BAL6</accession>
<reference evidence="2 3" key="1">
    <citation type="journal article" date="2016" name="Genome Biol. Evol.">
        <title>Divergent and convergent evolution of fungal pathogenicity.</title>
        <authorList>
            <person name="Shang Y."/>
            <person name="Xiao G."/>
            <person name="Zheng P."/>
            <person name="Cen K."/>
            <person name="Zhan S."/>
            <person name="Wang C."/>
        </authorList>
    </citation>
    <scope>NUCLEOTIDE SEQUENCE [LARGE SCALE GENOMIC DNA]</scope>
    <source>
        <strain evidence="2 3">ARSEF 2679</strain>
    </source>
</reference>
<evidence type="ECO:0000313" key="3">
    <source>
        <dbReference type="Proteomes" id="UP000076744"/>
    </source>
</evidence>
<feature type="compositionally biased region" description="Basic and acidic residues" evidence="1">
    <location>
        <begin position="481"/>
        <end position="495"/>
    </location>
</feature>
<dbReference type="GeneID" id="30019415"/>
<feature type="region of interest" description="Disordered" evidence="1">
    <location>
        <begin position="130"/>
        <end position="149"/>
    </location>
</feature>
<dbReference type="RefSeq" id="XP_018706457.1">
    <property type="nucleotide sequence ID" value="XM_018846729.1"/>
</dbReference>
<proteinExistence type="predicted"/>
<dbReference type="AlphaFoldDB" id="A0A168BAL6"/>
<name>A0A168BAL6_CORFA</name>
<dbReference type="Proteomes" id="UP000076744">
    <property type="component" value="Unassembled WGS sequence"/>
</dbReference>
<sequence length="545" mass="58245">MTDGVNTELSGEADDGLTPEDESSVEDVPETGKTVKIDVSHTMLEEEKTILASNESPDESDKDTRQLPQLDAAEDDASVTAVHEGAGGAPRVTAGPSTQSEAEDAVQPSPKVKQEVSESSLRAILRGFVPPNLWANPTRPSTGPAQTIQQPIPEMDELILPSVEDVPIETHVASQTARAEDYTTSTTDNVPVKEATESQQTVSFDQSSSARSEKLPTPQLQRVGTPPAHRTPTIPEHEVMADNEPSPNNHSPQVEAEVKTQTGALREHSSPFAQETATAPAIACEMAPPVTTPVTPLRTKTASPAGKPKTAEPRFAYKSFAAFATPSPERLRVQKRRKLPGSSLRHPNLKGILASLVTGSARRTSNRVSWCLPGEPGECVEGGADVLRTSRDVPSSPPPLKPLAELPTASNDKFAKHFSSVMKRTDGLRHRFRAAADTERLVESLCSSSLGVSGGPPPKSGAVHAREEHSGAVATGDGDAGAEHQDGSGARERTVSVEPMDMVEDMVREMGDFWQSWDVDAELDAARKTDITTARAGTQSQTSWR</sequence>
<dbReference type="EMBL" id="AZHB01000005">
    <property type="protein sequence ID" value="OAA69853.1"/>
    <property type="molecule type" value="Genomic_DNA"/>
</dbReference>
<dbReference type="OrthoDB" id="5419922at2759"/>
<feature type="compositionally biased region" description="Basic and acidic residues" evidence="1">
    <location>
        <begin position="33"/>
        <end position="49"/>
    </location>
</feature>
<feature type="region of interest" description="Disordered" evidence="1">
    <location>
        <begin position="1"/>
        <end position="118"/>
    </location>
</feature>
<comment type="caution">
    <text evidence="2">The sequence shown here is derived from an EMBL/GenBank/DDBJ whole genome shotgun (WGS) entry which is preliminary data.</text>
</comment>